<dbReference type="KEGG" id="mav:MAV_4421"/>
<evidence type="ECO:0000256" key="5">
    <source>
        <dbReference type="RuleBase" id="RU003693"/>
    </source>
</evidence>
<comment type="cofactor">
    <cofactor evidence="1 5">
        <name>pyridoxal 5'-phosphate</name>
        <dbReference type="ChEBI" id="CHEBI:597326"/>
    </cofactor>
</comment>
<dbReference type="PANTHER" id="PTHR43643:SF3">
    <property type="entry name" value="HISTIDINOL-PHOSPHATE AMINOTRANSFERASE"/>
    <property type="match status" value="1"/>
</dbReference>
<sequence length="352" mass="37925">MLTVPRPADGGIGEALPDAVDPFALSLNENPFPPLPAVRAALIRSVCTANRYPEFLPERLRGVIAEHIGVPAELVVLGAGATGVMLQVLQALTAPGDAIAMATPTFDGYPIVARMARLNTIAVALDEHGQHDLDGLADAAARARVVVLCRPHNPTGTVESAAAVFRFLRRVPRDTVVLLDEAYVEFTAPEHRIDVAALVACFPNVVVVRTFSKAYGLAGLRIGYGVASPRLARPLWDQQLPFGIAITSLLAVTASYRAEDELSRRIRSITAERRRLRMRLSALGVYTTDAHANFVYLPPDPQGRAWQRVFARGGVRARYYPDGAARLTVGSRASTVAVLSAVGKATLERQVR</sequence>
<dbReference type="CDD" id="cd00609">
    <property type="entry name" value="AAT_like"/>
    <property type="match status" value="1"/>
</dbReference>
<dbReference type="SUPFAM" id="SSF53383">
    <property type="entry name" value="PLP-dependent transferases"/>
    <property type="match status" value="1"/>
</dbReference>
<comment type="similarity">
    <text evidence="5">Belongs to the class-II pyridoxal-phosphate-dependent aminotransferase family.</text>
</comment>
<dbReference type="InterPro" id="IPR050106">
    <property type="entry name" value="HistidinolP_aminotransfase"/>
</dbReference>
<dbReference type="RefSeq" id="WP_011726063.1">
    <property type="nucleotide sequence ID" value="NC_008595.1"/>
</dbReference>
<dbReference type="EMBL" id="CP000479">
    <property type="protein sequence ID" value="ABK69458.1"/>
    <property type="molecule type" value="Genomic_DNA"/>
</dbReference>
<keyword evidence="2 7" id="KW-0032">Aminotransferase</keyword>
<dbReference type="Proteomes" id="UP000001574">
    <property type="component" value="Chromosome"/>
</dbReference>
<organism evidence="7 8">
    <name type="scientific">Mycobacterium avium (strain 104)</name>
    <dbReference type="NCBI Taxonomy" id="243243"/>
    <lineage>
        <taxon>Bacteria</taxon>
        <taxon>Bacillati</taxon>
        <taxon>Actinomycetota</taxon>
        <taxon>Actinomycetes</taxon>
        <taxon>Mycobacteriales</taxon>
        <taxon>Mycobacteriaceae</taxon>
        <taxon>Mycobacterium</taxon>
        <taxon>Mycobacterium avium complex (MAC)</taxon>
    </lineage>
</organism>
<dbReference type="PANTHER" id="PTHR43643">
    <property type="entry name" value="HISTIDINOL-PHOSPHATE AMINOTRANSFERASE 2"/>
    <property type="match status" value="1"/>
</dbReference>
<name>A0A0H3A341_MYCA1</name>
<evidence type="ECO:0000256" key="4">
    <source>
        <dbReference type="ARBA" id="ARBA00022898"/>
    </source>
</evidence>
<keyword evidence="4 5" id="KW-0663">Pyridoxal phosphate</keyword>
<dbReference type="HOGENOM" id="CLU_017584_3_3_11"/>
<dbReference type="Gene3D" id="3.40.640.10">
    <property type="entry name" value="Type I PLP-dependent aspartate aminotransferase-like (Major domain)"/>
    <property type="match status" value="1"/>
</dbReference>
<keyword evidence="3 7" id="KW-0808">Transferase</keyword>
<evidence type="ECO:0000313" key="8">
    <source>
        <dbReference type="Proteomes" id="UP000001574"/>
    </source>
</evidence>
<proteinExistence type="inferred from homology"/>
<dbReference type="InterPro" id="IPR015421">
    <property type="entry name" value="PyrdxlP-dep_Trfase_major"/>
</dbReference>
<dbReference type="Gene3D" id="3.90.1150.10">
    <property type="entry name" value="Aspartate Aminotransferase, domain 1"/>
    <property type="match status" value="1"/>
</dbReference>
<evidence type="ECO:0000259" key="6">
    <source>
        <dbReference type="Pfam" id="PF00155"/>
    </source>
</evidence>
<gene>
    <name evidence="7" type="ordered locus">MAV_4421</name>
</gene>
<dbReference type="InterPro" id="IPR004839">
    <property type="entry name" value="Aminotransferase_I/II_large"/>
</dbReference>
<evidence type="ECO:0000256" key="1">
    <source>
        <dbReference type="ARBA" id="ARBA00001933"/>
    </source>
</evidence>
<dbReference type="InterPro" id="IPR015422">
    <property type="entry name" value="PyrdxlP-dep_Trfase_small"/>
</dbReference>
<evidence type="ECO:0000313" key="7">
    <source>
        <dbReference type="EMBL" id="ABK69458.1"/>
    </source>
</evidence>
<evidence type="ECO:0000256" key="3">
    <source>
        <dbReference type="ARBA" id="ARBA00022679"/>
    </source>
</evidence>
<accession>A0A0H3A341</accession>
<dbReference type="InterPro" id="IPR015424">
    <property type="entry name" value="PyrdxlP-dep_Trfase"/>
</dbReference>
<evidence type="ECO:0000256" key="2">
    <source>
        <dbReference type="ARBA" id="ARBA00022576"/>
    </source>
</evidence>
<protein>
    <submittedName>
        <fullName evidence="7">Histidinol-phosphate aminotransferase</fullName>
    </submittedName>
</protein>
<dbReference type="Pfam" id="PF00155">
    <property type="entry name" value="Aminotran_1_2"/>
    <property type="match status" value="1"/>
</dbReference>
<feature type="domain" description="Aminotransferase class I/classII large" evidence="6">
    <location>
        <begin position="23"/>
        <end position="315"/>
    </location>
</feature>
<dbReference type="PROSITE" id="PS00599">
    <property type="entry name" value="AA_TRANSFER_CLASS_2"/>
    <property type="match status" value="1"/>
</dbReference>
<reference evidence="7 8" key="1">
    <citation type="submission" date="2006-10" db="EMBL/GenBank/DDBJ databases">
        <authorList>
            <person name="Fleischmann R.D."/>
            <person name="Dodson R.J."/>
            <person name="Haft D.H."/>
            <person name="Merkel J.S."/>
            <person name="Nelson W.C."/>
            <person name="Fraser C.M."/>
        </authorList>
    </citation>
    <scope>NUCLEOTIDE SEQUENCE [LARGE SCALE GENOMIC DNA]</scope>
    <source>
        <strain evidence="7 8">104</strain>
    </source>
</reference>
<dbReference type="GO" id="GO:0008483">
    <property type="term" value="F:transaminase activity"/>
    <property type="evidence" value="ECO:0007669"/>
    <property type="project" value="UniProtKB-KW"/>
</dbReference>
<dbReference type="InterPro" id="IPR001917">
    <property type="entry name" value="Aminotrans_II_pyridoxalP_BS"/>
</dbReference>
<dbReference type="AlphaFoldDB" id="A0A0H3A341"/>
<dbReference type="GO" id="GO:0030170">
    <property type="term" value="F:pyridoxal phosphate binding"/>
    <property type="evidence" value="ECO:0007669"/>
    <property type="project" value="InterPro"/>
</dbReference>